<dbReference type="InterPro" id="IPR036864">
    <property type="entry name" value="Zn2-C6_fun-type_DNA-bd_sf"/>
</dbReference>
<feature type="region of interest" description="Disordered" evidence="6">
    <location>
        <begin position="362"/>
        <end position="455"/>
    </location>
</feature>
<evidence type="ECO:0000256" key="6">
    <source>
        <dbReference type="SAM" id="MobiDB-lite"/>
    </source>
</evidence>
<evidence type="ECO:0000256" key="2">
    <source>
        <dbReference type="ARBA" id="ARBA00022723"/>
    </source>
</evidence>
<feature type="compositionally biased region" description="Low complexity" evidence="6">
    <location>
        <begin position="124"/>
        <end position="139"/>
    </location>
</feature>
<evidence type="ECO:0000256" key="1">
    <source>
        <dbReference type="ARBA" id="ARBA00004123"/>
    </source>
</evidence>
<dbReference type="GO" id="GO:0006351">
    <property type="term" value="P:DNA-templated transcription"/>
    <property type="evidence" value="ECO:0007669"/>
    <property type="project" value="InterPro"/>
</dbReference>
<keyword evidence="9" id="KW-1185">Reference proteome</keyword>
<feature type="region of interest" description="Disordered" evidence="6">
    <location>
        <begin position="211"/>
        <end position="268"/>
    </location>
</feature>
<feature type="domain" description="Zn(2)-C6 fungal-type" evidence="7">
    <location>
        <begin position="330"/>
        <end position="360"/>
    </location>
</feature>
<dbReference type="InterPro" id="IPR050815">
    <property type="entry name" value="TF_fung"/>
</dbReference>
<evidence type="ECO:0000256" key="4">
    <source>
        <dbReference type="ARBA" id="ARBA00023163"/>
    </source>
</evidence>
<dbReference type="PANTHER" id="PTHR47338">
    <property type="entry name" value="ZN(II)2CYS6 TRANSCRIPTION FACTOR (EUROFUNG)-RELATED"/>
    <property type="match status" value="1"/>
</dbReference>
<dbReference type="CDD" id="cd12148">
    <property type="entry name" value="fungal_TF_MHR"/>
    <property type="match status" value="1"/>
</dbReference>
<comment type="caution">
    <text evidence="8">The sequence shown here is derived from an EMBL/GenBank/DDBJ whole genome shotgun (WGS) entry which is preliminary data.</text>
</comment>
<keyword evidence="5" id="KW-0539">Nucleus</keyword>
<dbReference type="PANTHER" id="PTHR47338:SF11">
    <property type="entry name" value="ZN(II)2CYS6 TRANSCRIPTION FACTOR (EUROFUNG)"/>
    <property type="match status" value="1"/>
</dbReference>
<dbReference type="AlphaFoldDB" id="A0AAJ0C6C3"/>
<dbReference type="GO" id="GO:0008270">
    <property type="term" value="F:zinc ion binding"/>
    <property type="evidence" value="ECO:0007669"/>
    <property type="project" value="InterPro"/>
</dbReference>
<dbReference type="InterPro" id="IPR007219">
    <property type="entry name" value="XnlR_reg_dom"/>
</dbReference>
<dbReference type="Gene3D" id="4.10.240.10">
    <property type="entry name" value="Zn(2)-C6 fungal-type DNA-binding domain"/>
    <property type="match status" value="1"/>
</dbReference>
<dbReference type="CDD" id="cd00067">
    <property type="entry name" value="GAL4"/>
    <property type="match status" value="1"/>
</dbReference>
<dbReference type="PROSITE" id="PS50048">
    <property type="entry name" value="ZN2_CY6_FUNGAL_2"/>
    <property type="match status" value="1"/>
</dbReference>
<evidence type="ECO:0000259" key="7">
    <source>
        <dbReference type="PROSITE" id="PS50048"/>
    </source>
</evidence>
<accession>A0AAJ0C6C3</accession>
<evidence type="ECO:0000256" key="3">
    <source>
        <dbReference type="ARBA" id="ARBA00023015"/>
    </source>
</evidence>
<dbReference type="GO" id="GO:0005634">
    <property type="term" value="C:nucleus"/>
    <property type="evidence" value="ECO:0007669"/>
    <property type="project" value="UniProtKB-SubCell"/>
</dbReference>
<dbReference type="GO" id="GO:0003677">
    <property type="term" value="F:DNA binding"/>
    <property type="evidence" value="ECO:0007669"/>
    <property type="project" value="InterPro"/>
</dbReference>
<sequence>MGISACLEPRHRLATLDTPPELVSPGTYVYQPRQSEDRPWNSVVPVSPPMSNYDSATKTEMSSGKSHDDAQGGPRQQLPSLSSLFGPPSHVRPLHSPLSDRPGSYASLSPLDRSHVPTPTMERSYTSSSYFPSAPSSLSQPRTAHEPRFEDRGPFPPLSRPFPGPLSPRTRESDYQRPASSSDFNGGNRWSVYQESSRNEYSFGSRESLAYKASQERVPQLPGPKREGDPGMGAYGDQRTPQGPGQNPPSTPASTVTSEGVPAKDGLGPKIWTGTHFLPRFVRAAEVPGEGMCYFYDDGSHCKTMIDGEPVTAHWGVTKAGKPRKRLAIACVTCREKKIKCDPDYPRCVQCEKFGRVCKFKNAPRGGHNTSPSTPPAELDDSRRLGPLIRPPPDHQRPGSNSSDSVSPRTILRPTSPERSTVPQKRIRLAYERFTPSTGQRSPVASAPDASRSNLSWHQPELPRIHEDVLCRAWQTDPYVSDPQSVTNTITSFFVHVDAAALRFLPEKAFKSWVQTAHRKSPEDLMLVYSILALGIALSGGPRNIAHEYSQVARYATEHAALSLQLVQSRIALALFYLSASRPSDANDMTSAAISAATCLQLNLELDQSQDGNLAVFPYNLTRVGFAECRRRTFWSCLILERLNGLFPTRVGIINTEDIFIRLPADIRSFEDQVEVATPAFEPHFSFTQHQQSGVGIMAHLVQIVALWGDVMASIYRVALRGTYSSTYSSMDSFKSHDNIIARLEDWKFSLPQRLLFSAANLEAVSQEDKGSYILMHLLHHLSIIKLHRHIHPRLLRSPPPTAQTNQHQHSRTAQEHARKLIEVACAVAKDGSLGRSTMPPPFSSYAILEAVDVLSAEGALADLPRLVDGLALARSVLEILATTWEDAKVHKMAMDHRLDKLAALRDRGGGHADGGQAGPGQAAVPGVRVFLRDGQPDRGLPAATCWQMCEALEVRFPKEMDCVYGSITPLHRPN</sequence>
<proteinExistence type="predicted"/>
<keyword evidence="4" id="KW-0804">Transcription</keyword>
<feature type="region of interest" description="Disordered" evidence="6">
    <location>
        <begin position="796"/>
        <end position="816"/>
    </location>
</feature>
<keyword evidence="3" id="KW-0805">Transcription regulation</keyword>
<evidence type="ECO:0000313" key="8">
    <source>
        <dbReference type="EMBL" id="KAK1770312.1"/>
    </source>
</evidence>
<evidence type="ECO:0000256" key="5">
    <source>
        <dbReference type="ARBA" id="ARBA00023242"/>
    </source>
</evidence>
<name>A0AAJ0C6C3_9PEZI</name>
<organism evidence="8 9">
    <name type="scientific">Phialemonium atrogriseum</name>
    <dbReference type="NCBI Taxonomy" id="1093897"/>
    <lineage>
        <taxon>Eukaryota</taxon>
        <taxon>Fungi</taxon>
        <taxon>Dikarya</taxon>
        <taxon>Ascomycota</taxon>
        <taxon>Pezizomycotina</taxon>
        <taxon>Sordariomycetes</taxon>
        <taxon>Sordariomycetidae</taxon>
        <taxon>Cephalothecales</taxon>
        <taxon>Cephalothecaceae</taxon>
        <taxon>Phialemonium</taxon>
    </lineage>
</organism>
<keyword evidence="2" id="KW-0479">Metal-binding</keyword>
<dbReference type="Pfam" id="PF00172">
    <property type="entry name" value="Zn_clus"/>
    <property type="match status" value="1"/>
</dbReference>
<dbReference type="Proteomes" id="UP001244011">
    <property type="component" value="Unassembled WGS sequence"/>
</dbReference>
<dbReference type="InterPro" id="IPR001138">
    <property type="entry name" value="Zn2Cys6_DnaBD"/>
</dbReference>
<feature type="compositionally biased region" description="Polar residues" evidence="6">
    <location>
        <begin position="49"/>
        <end position="64"/>
    </location>
</feature>
<feature type="compositionally biased region" description="Basic and acidic residues" evidence="6">
    <location>
        <begin position="143"/>
        <end position="153"/>
    </location>
</feature>
<evidence type="ECO:0000313" key="9">
    <source>
        <dbReference type="Proteomes" id="UP001244011"/>
    </source>
</evidence>
<gene>
    <name evidence="8" type="ORF">QBC33DRAFT_445803</name>
</gene>
<dbReference type="SUPFAM" id="SSF57701">
    <property type="entry name" value="Zn2/Cys6 DNA-binding domain"/>
    <property type="match status" value="1"/>
</dbReference>
<feature type="compositionally biased region" description="Polar residues" evidence="6">
    <location>
        <begin position="398"/>
        <end position="408"/>
    </location>
</feature>
<dbReference type="PROSITE" id="PS00463">
    <property type="entry name" value="ZN2_CY6_FUNGAL_1"/>
    <property type="match status" value="1"/>
</dbReference>
<dbReference type="SMART" id="SM00066">
    <property type="entry name" value="GAL4"/>
    <property type="match status" value="1"/>
</dbReference>
<feature type="compositionally biased region" description="Pro residues" evidence="6">
    <location>
        <begin position="154"/>
        <end position="166"/>
    </location>
</feature>
<feature type="compositionally biased region" description="Low complexity" evidence="6">
    <location>
        <begin position="78"/>
        <end position="89"/>
    </location>
</feature>
<comment type="subcellular location">
    <subcellularLocation>
        <location evidence="1">Nucleus</location>
    </subcellularLocation>
</comment>
<protein>
    <recommendedName>
        <fullName evidence="7">Zn(2)-C6 fungal-type domain-containing protein</fullName>
    </recommendedName>
</protein>
<feature type="region of interest" description="Disordered" evidence="6">
    <location>
        <begin position="17"/>
        <end position="198"/>
    </location>
</feature>
<dbReference type="GeneID" id="85307532"/>
<reference evidence="8" key="1">
    <citation type="submission" date="2023-06" db="EMBL/GenBank/DDBJ databases">
        <title>Genome-scale phylogeny and comparative genomics of the fungal order Sordariales.</title>
        <authorList>
            <consortium name="Lawrence Berkeley National Laboratory"/>
            <person name="Hensen N."/>
            <person name="Bonometti L."/>
            <person name="Westerberg I."/>
            <person name="Brannstrom I.O."/>
            <person name="Guillou S."/>
            <person name="Cros-Aarteil S."/>
            <person name="Calhoun S."/>
            <person name="Haridas S."/>
            <person name="Kuo A."/>
            <person name="Mondo S."/>
            <person name="Pangilinan J."/>
            <person name="Riley R."/>
            <person name="Labutti K."/>
            <person name="Andreopoulos B."/>
            <person name="Lipzen A."/>
            <person name="Chen C."/>
            <person name="Yanf M."/>
            <person name="Daum C."/>
            <person name="Ng V."/>
            <person name="Clum A."/>
            <person name="Steindorff A."/>
            <person name="Ohm R."/>
            <person name="Martin F."/>
            <person name="Silar P."/>
            <person name="Natvig D."/>
            <person name="Lalanne C."/>
            <person name="Gautier V."/>
            <person name="Ament-Velasquez S.L."/>
            <person name="Kruys A."/>
            <person name="Hutchinson M.I."/>
            <person name="Powell A.J."/>
            <person name="Barry K."/>
            <person name="Miller A.N."/>
            <person name="Grigoriev I.V."/>
            <person name="Debuchy R."/>
            <person name="Gladieux P."/>
            <person name="Thoren M.H."/>
            <person name="Johannesson H."/>
        </authorList>
    </citation>
    <scope>NUCLEOTIDE SEQUENCE</scope>
    <source>
        <strain evidence="8">8032-3</strain>
    </source>
</reference>
<dbReference type="Pfam" id="PF04082">
    <property type="entry name" value="Fungal_trans"/>
    <property type="match status" value="1"/>
</dbReference>
<dbReference type="RefSeq" id="XP_060286525.1">
    <property type="nucleotide sequence ID" value="XM_060424345.1"/>
</dbReference>
<dbReference type="GO" id="GO:0000981">
    <property type="term" value="F:DNA-binding transcription factor activity, RNA polymerase II-specific"/>
    <property type="evidence" value="ECO:0007669"/>
    <property type="project" value="InterPro"/>
</dbReference>
<dbReference type="EMBL" id="MU839000">
    <property type="protein sequence ID" value="KAK1770312.1"/>
    <property type="molecule type" value="Genomic_DNA"/>
</dbReference>